<keyword evidence="2" id="KW-0813">Transport</keyword>
<sequence length="386" mass="42769">MAKQMKAPPGETSTTATTSTLSKVFLREWVLVGMLIFGGCCSNVYTLELLVTHAPKSGHLITLAQFLVVAVEGFLSNLEWGWGPALGHASGPKSFLPLRLKERKIPIRYWIGMVVLFWTVSVLNNASLGYNIAMPLHIIFRSGSLFVSMVFSWLFFGKIFSRQQILGVLLVSVGVVISTYNSAGTGESTSQPFRQWLTGIGLLTLALVLACLLGQLQQLTYTKFGRHWREGLFYTHFLGMPAFLLFYDDIRTQIIEYNSSPLVSLIEAVEPFLVTWLPSSVWTALNRGPWLQVRLPSMWLYLLLNTATQYVCISGVHRLSSMASSVTLNMILSVRKFVSLLLSILLFNNHFSIGHWFGAAAVFIGTAIYSGIGGSPNTTTVKVKSK</sequence>
<organism evidence="8 9">
    <name type="scientific">Spizellomyces punctatus (strain DAOM BR117)</name>
    <dbReference type="NCBI Taxonomy" id="645134"/>
    <lineage>
        <taxon>Eukaryota</taxon>
        <taxon>Fungi</taxon>
        <taxon>Fungi incertae sedis</taxon>
        <taxon>Chytridiomycota</taxon>
        <taxon>Chytridiomycota incertae sedis</taxon>
        <taxon>Chytridiomycetes</taxon>
        <taxon>Spizellomycetales</taxon>
        <taxon>Spizellomycetaceae</taxon>
        <taxon>Spizellomyces</taxon>
    </lineage>
</organism>
<feature type="transmembrane region" description="Helical" evidence="7">
    <location>
        <begin position="165"/>
        <end position="183"/>
    </location>
</feature>
<protein>
    <submittedName>
        <fullName evidence="8">UDP-galactose transporter</fullName>
    </submittedName>
</protein>
<dbReference type="GO" id="GO:0005789">
    <property type="term" value="C:endoplasmic reticulum membrane"/>
    <property type="evidence" value="ECO:0007669"/>
    <property type="project" value="TreeGrafter"/>
</dbReference>
<keyword evidence="4 7" id="KW-0812">Transmembrane</keyword>
<dbReference type="InterPro" id="IPR013657">
    <property type="entry name" value="SCL35B1-4/HUT1"/>
</dbReference>
<name>A0A0L0HAT5_SPIPD</name>
<evidence type="ECO:0000313" key="8">
    <source>
        <dbReference type="EMBL" id="KNC98675.1"/>
    </source>
</evidence>
<dbReference type="FunCoup" id="A0A0L0HAT5">
    <property type="interactions" value="116"/>
</dbReference>
<dbReference type="Pfam" id="PF08449">
    <property type="entry name" value="UAA"/>
    <property type="match status" value="1"/>
</dbReference>
<dbReference type="VEuPathDB" id="FungiDB:SPPG_06359"/>
<dbReference type="OMA" id="NPFTGWH"/>
<dbReference type="GO" id="GO:0005462">
    <property type="term" value="F:UDP-N-acetylglucosamine transmembrane transporter activity"/>
    <property type="evidence" value="ECO:0007669"/>
    <property type="project" value="TreeGrafter"/>
</dbReference>
<dbReference type="GeneID" id="27689671"/>
<gene>
    <name evidence="8" type="ORF">SPPG_06359</name>
</gene>
<dbReference type="PANTHER" id="PTHR10778:SF4">
    <property type="entry name" value="NUCLEOTIDE SUGAR TRANSPORTER SLC35B4"/>
    <property type="match status" value="1"/>
</dbReference>
<evidence type="ECO:0000256" key="1">
    <source>
        <dbReference type="ARBA" id="ARBA00004127"/>
    </source>
</evidence>
<dbReference type="AlphaFoldDB" id="A0A0L0HAT5"/>
<evidence type="ECO:0000256" key="5">
    <source>
        <dbReference type="ARBA" id="ARBA00022989"/>
    </source>
</evidence>
<dbReference type="STRING" id="645134.A0A0L0HAT5"/>
<keyword evidence="5 7" id="KW-1133">Transmembrane helix</keyword>
<keyword evidence="3" id="KW-0762">Sugar transport</keyword>
<dbReference type="InParanoid" id="A0A0L0HAT5"/>
<dbReference type="EMBL" id="KQ257460">
    <property type="protein sequence ID" value="KNC98675.1"/>
    <property type="molecule type" value="Genomic_DNA"/>
</dbReference>
<dbReference type="GO" id="GO:0000139">
    <property type="term" value="C:Golgi membrane"/>
    <property type="evidence" value="ECO:0007669"/>
    <property type="project" value="TreeGrafter"/>
</dbReference>
<feature type="transmembrane region" description="Helical" evidence="7">
    <location>
        <begin position="353"/>
        <end position="372"/>
    </location>
</feature>
<evidence type="ECO:0000256" key="4">
    <source>
        <dbReference type="ARBA" id="ARBA00022692"/>
    </source>
</evidence>
<proteinExistence type="predicted"/>
<keyword evidence="9" id="KW-1185">Reference proteome</keyword>
<feature type="transmembrane region" description="Helical" evidence="7">
    <location>
        <begin position="138"/>
        <end position="156"/>
    </location>
</feature>
<comment type="subcellular location">
    <subcellularLocation>
        <location evidence="1">Endomembrane system</location>
        <topology evidence="1">Multi-pass membrane protein</topology>
    </subcellularLocation>
</comment>
<evidence type="ECO:0000313" key="9">
    <source>
        <dbReference type="Proteomes" id="UP000053201"/>
    </source>
</evidence>
<dbReference type="PANTHER" id="PTHR10778">
    <property type="entry name" value="SOLUTE CARRIER FAMILY 35 MEMBER B"/>
    <property type="match status" value="1"/>
</dbReference>
<reference evidence="8 9" key="1">
    <citation type="submission" date="2009-08" db="EMBL/GenBank/DDBJ databases">
        <title>The Genome Sequence of Spizellomyces punctatus strain DAOM BR117.</title>
        <authorList>
            <consortium name="The Broad Institute Genome Sequencing Platform"/>
            <person name="Russ C."/>
            <person name="Cuomo C."/>
            <person name="Shea T."/>
            <person name="Young S.K."/>
            <person name="Zeng Q."/>
            <person name="Koehrsen M."/>
            <person name="Haas B."/>
            <person name="Borodovsky M."/>
            <person name="Guigo R."/>
            <person name="Alvarado L."/>
            <person name="Berlin A."/>
            <person name="Bochicchio J."/>
            <person name="Borenstein D."/>
            <person name="Chapman S."/>
            <person name="Chen Z."/>
            <person name="Engels R."/>
            <person name="Freedman E."/>
            <person name="Gellesch M."/>
            <person name="Goldberg J."/>
            <person name="Griggs A."/>
            <person name="Gujja S."/>
            <person name="Heiman D."/>
            <person name="Hepburn T."/>
            <person name="Howarth C."/>
            <person name="Jen D."/>
            <person name="Larson L."/>
            <person name="Lewis B."/>
            <person name="Mehta T."/>
            <person name="Park D."/>
            <person name="Pearson M."/>
            <person name="Roberts A."/>
            <person name="Saif S."/>
            <person name="Shenoy N."/>
            <person name="Sisk P."/>
            <person name="Stolte C."/>
            <person name="Sykes S."/>
            <person name="Thomson T."/>
            <person name="Walk T."/>
            <person name="White J."/>
            <person name="Yandava C."/>
            <person name="Burger G."/>
            <person name="Gray M.W."/>
            <person name="Holland P.W.H."/>
            <person name="King N."/>
            <person name="Lang F.B.F."/>
            <person name="Roger A.J."/>
            <person name="Ruiz-Trillo I."/>
            <person name="Lander E."/>
            <person name="Nusbaum C."/>
        </authorList>
    </citation>
    <scope>NUCLEOTIDE SEQUENCE [LARGE SCALE GENOMIC DNA]</scope>
    <source>
        <strain evidence="8 9">DAOM BR117</strain>
    </source>
</reference>
<dbReference type="GO" id="GO:0005464">
    <property type="term" value="F:UDP-xylose transmembrane transporter activity"/>
    <property type="evidence" value="ECO:0007669"/>
    <property type="project" value="TreeGrafter"/>
</dbReference>
<feature type="transmembrane region" description="Helical" evidence="7">
    <location>
        <begin position="328"/>
        <end position="347"/>
    </location>
</feature>
<dbReference type="Proteomes" id="UP000053201">
    <property type="component" value="Unassembled WGS sequence"/>
</dbReference>
<dbReference type="RefSeq" id="XP_016606715.1">
    <property type="nucleotide sequence ID" value="XM_016754570.1"/>
</dbReference>
<keyword evidence="6 7" id="KW-0472">Membrane</keyword>
<dbReference type="OrthoDB" id="999962at2759"/>
<evidence type="ECO:0000256" key="2">
    <source>
        <dbReference type="ARBA" id="ARBA00022448"/>
    </source>
</evidence>
<evidence type="ECO:0000256" key="6">
    <source>
        <dbReference type="ARBA" id="ARBA00023136"/>
    </source>
</evidence>
<accession>A0A0L0HAT5</accession>
<dbReference type="eggNOG" id="KOG1583">
    <property type="taxonomic scope" value="Eukaryota"/>
</dbReference>
<feature type="transmembrane region" description="Helical" evidence="7">
    <location>
        <begin position="195"/>
        <end position="216"/>
    </location>
</feature>
<feature type="transmembrane region" description="Helical" evidence="7">
    <location>
        <begin position="109"/>
        <end position="132"/>
    </location>
</feature>
<feature type="transmembrane region" description="Helical" evidence="7">
    <location>
        <begin position="29"/>
        <end position="51"/>
    </location>
</feature>
<evidence type="ECO:0000256" key="7">
    <source>
        <dbReference type="SAM" id="Phobius"/>
    </source>
</evidence>
<evidence type="ECO:0000256" key="3">
    <source>
        <dbReference type="ARBA" id="ARBA00022597"/>
    </source>
</evidence>